<dbReference type="Proteomes" id="UP000283509">
    <property type="component" value="Unassembled WGS sequence"/>
</dbReference>
<dbReference type="InterPro" id="IPR050372">
    <property type="entry name" value="Neurexin-related_CASP"/>
</dbReference>
<dbReference type="SUPFAM" id="SSF57196">
    <property type="entry name" value="EGF/Laminin"/>
    <property type="match status" value="1"/>
</dbReference>
<sequence length="1119" mass="120214">MSSSCSARECDERASDCRGRRQYRGPDRGQCRRPHRHHRHTGAFVCGFVGFDSSAFAGGGHELDLPGDAPPHPRPRLPPARRDGDAACTERSCLNGGRCVRMEKGNRCVRVPRGRLGPRCKVAARSFRGSGWAWVPPLPPCLPSTLSLRLLTRRPRALVLYSGPLSATSARPRFPPTPMMALQLVDGRPQLLMEGARGRVRLQVNASVSTGTWHTLHVHLNGQGVTLMVDLCGRGWADATTDAHCAARATWRDAHANEAWSSNAPLQLGGLAHPLPEPAFFGWNFGPIHEGLEGCISHLTVNGQLVDLGEPAYSSGSSKGCEPQDAACRTRMADCGFRGRCVGGLNKPECSCDPGWAGRTCATPTEPIALAHDSFVKVALSFTPDPYVITAQLRVRTRGRPDGVLLQVLAHHRAAAVTLRRGESTRDGERDGVPPQIWKLPLDWVIGRQQAPKDLNYSSFPFPVAASSARAWRARGRRAGVGRGVGRGAAALEACVEGFPLGDGTWHTVRLERHGHNLLVAVDDGDGWRRNESLASFLTSAHAGDMRPLLEGTPMPIMVDKQDCCVVGGQPEFEGEVLVAVNDDLRESCVDDLRVSGHAIPLSVLQNDTRWGQVINQQQVEKGCPSPDLCTNATCAPPLSCHNTWAHAACSCGAGRHLVGRVCRDVDECQFDPCLHGGTCYNSDPGYQCACAPSFAGDNCQWAKLPPHAHSITPPMIIAAIALSSILMVVLLVLVTLRMRRCSGGRGVTLRCEGVEGLTSPTGTPVSLQGDVEYLQTTPSHDEHVFLEAIKIKIPGSRLLRLFLPPRVPRRPTVARVALEWRDCLCAGARPVGGRRVLEVMRWVECSQDFAVMESCLGKAPPVSHTCTTTLAVDEPLVKEVSVIIPSTSKGSPDKDSEREKAPSISRRCSVSSVIGDVSVAKRLSLPRVIGSPVSAGECPQVTLAPRVSSAQPLLPQDDLRAYAYEGDGSPSGSLTSTVLGLRAESLEDENVRPLLPEYGEVFDLLRNLPDAVVSSSHTKDQAGKTSRDEGAKPGTTPASSAHRQTPSPQAPGVKVSPGALKAATTGKESVQDEAEAEVLPRTQSLTTSSLKRSSTSGQGRAAKTQTLRKRSLEYSSQC</sequence>
<dbReference type="Pfam" id="PF00008">
    <property type="entry name" value="EGF"/>
    <property type="match status" value="1"/>
</dbReference>
<evidence type="ECO:0000256" key="4">
    <source>
        <dbReference type="SAM" id="Phobius"/>
    </source>
</evidence>
<gene>
    <name evidence="7" type="ORF">C7M84_005544</name>
</gene>
<dbReference type="PROSITE" id="PS00010">
    <property type="entry name" value="ASX_HYDROXYL"/>
    <property type="match status" value="1"/>
</dbReference>
<feature type="disulfide bond" evidence="2">
    <location>
        <begin position="352"/>
        <end position="361"/>
    </location>
</feature>
<dbReference type="InterPro" id="IPR001791">
    <property type="entry name" value="Laminin_G"/>
</dbReference>
<dbReference type="GO" id="GO:0005509">
    <property type="term" value="F:calcium ion binding"/>
    <property type="evidence" value="ECO:0007669"/>
    <property type="project" value="InterPro"/>
</dbReference>
<accession>A0A3R7SUN2</accession>
<dbReference type="Gene3D" id="2.10.25.10">
    <property type="entry name" value="Laminin"/>
    <property type="match status" value="2"/>
</dbReference>
<dbReference type="Gene3D" id="2.60.120.200">
    <property type="match status" value="2"/>
</dbReference>
<dbReference type="SUPFAM" id="SSF49899">
    <property type="entry name" value="Concanavalin A-like lectins/glucanases"/>
    <property type="match status" value="2"/>
</dbReference>
<evidence type="ECO:0000259" key="5">
    <source>
        <dbReference type="PROSITE" id="PS50025"/>
    </source>
</evidence>
<protein>
    <recommendedName>
        <fullName evidence="9">Neural-cadherin</fullName>
    </recommendedName>
</protein>
<dbReference type="SMART" id="SM00282">
    <property type="entry name" value="LamG"/>
    <property type="match status" value="1"/>
</dbReference>
<organism evidence="7 8">
    <name type="scientific">Penaeus vannamei</name>
    <name type="common">Whiteleg shrimp</name>
    <name type="synonym">Litopenaeus vannamei</name>
    <dbReference type="NCBI Taxonomy" id="6689"/>
    <lineage>
        <taxon>Eukaryota</taxon>
        <taxon>Metazoa</taxon>
        <taxon>Ecdysozoa</taxon>
        <taxon>Arthropoda</taxon>
        <taxon>Crustacea</taxon>
        <taxon>Multicrustacea</taxon>
        <taxon>Malacostraca</taxon>
        <taxon>Eumalacostraca</taxon>
        <taxon>Eucarida</taxon>
        <taxon>Decapoda</taxon>
        <taxon>Dendrobranchiata</taxon>
        <taxon>Penaeoidea</taxon>
        <taxon>Penaeidae</taxon>
        <taxon>Penaeus</taxon>
    </lineage>
</organism>
<feature type="domain" description="EGF-like" evidence="6">
    <location>
        <begin position="665"/>
        <end position="701"/>
    </location>
</feature>
<dbReference type="PROSITE" id="PS01187">
    <property type="entry name" value="EGF_CA"/>
    <property type="match status" value="1"/>
</dbReference>
<feature type="region of interest" description="Disordered" evidence="3">
    <location>
        <begin position="1014"/>
        <end position="1119"/>
    </location>
</feature>
<dbReference type="PROSITE" id="PS01186">
    <property type="entry name" value="EGF_2"/>
    <property type="match status" value="1"/>
</dbReference>
<keyword evidence="8" id="KW-1185">Reference proteome</keyword>
<dbReference type="CDD" id="cd00110">
    <property type="entry name" value="LamG"/>
    <property type="match status" value="1"/>
</dbReference>
<dbReference type="Pfam" id="PF02210">
    <property type="entry name" value="Laminin_G_2"/>
    <property type="match status" value="1"/>
</dbReference>
<dbReference type="InterPro" id="IPR000742">
    <property type="entry name" value="EGF"/>
</dbReference>
<dbReference type="PROSITE" id="PS00022">
    <property type="entry name" value="EGF_1"/>
    <property type="match status" value="2"/>
</dbReference>
<feature type="domain" description="Laminin G" evidence="5">
    <location>
        <begin position="365"/>
        <end position="624"/>
    </location>
</feature>
<dbReference type="AlphaFoldDB" id="A0A3R7SUN2"/>
<keyword evidence="4" id="KW-0812">Transmembrane</keyword>
<feature type="compositionally biased region" description="Basic and acidic residues" evidence="3">
    <location>
        <begin position="892"/>
        <end position="902"/>
    </location>
</feature>
<feature type="compositionally biased region" description="Low complexity" evidence="3">
    <location>
        <begin position="1082"/>
        <end position="1100"/>
    </location>
</feature>
<feature type="compositionally biased region" description="Pro residues" evidence="3">
    <location>
        <begin position="68"/>
        <end position="78"/>
    </location>
</feature>
<feature type="region of interest" description="Disordered" evidence="3">
    <location>
        <begin position="885"/>
        <end position="905"/>
    </location>
</feature>
<evidence type="ECO:0000313" key="7">
    <source>
        <dbReference type="EMBL" id="ROT75899.1"/>
    </source>
</evidence>
<reference evidence="7 8" key="2">
    <citation type="submission" date="2019-01" db="EMBL/GenBank/DDBJ databases">
        <title>The decoding of complex shrimp genome reveals the adaptation for benthos swimmer, frequently molting mechanism and breeding impact on genome.</title>
        <authorList>
            <person name="Sun Y."/>
            <person name="Gao Y."/>
            <person name="Yu Y."/>
        </authorList>
    </citation>
    <scope>NUCLEOTIDE SEQUENCE [LARGE SCALE GENOMIC DNA]</scope>
    <source>
        <tissue evidence="7">Muscle</tissue>
    </source>
</reference>
<feature type="disulfide bond" evidence="2">
    <location>
        <begin position="691"/>
        <end position="700"/>
    </location>
</feature>
<dbReference type="InterPro" id="IPR001881">
    <property type="entry name" value="EGF-like_Ca-bd_dom"/>
</dbReference>
<evidence type="ECO:0000256" key="3">
    <source>
        <dbReference type="SAM" id="MobiDB-lite"/>
    </source>
</evidence>
<name>A0A3R7SUN2_PENVA</name>
<reference evidence="7 8" key="1">
    <citation type="submission" date="2018-04" db="EMBL/GenBank/DDBJ databases">
        <authorList>
            <person name="Zhang X."/>
            <person name="Yuan J."/>
            <person name="Li F."/>
            <person name="Xiang J."/>
        </authorList>
    </citation>
    <scope>NUCLEOTIDE SEQUENCE [LARGE SCALE GENOMIC DNA]</scope>
    <source>
        <tissue evidence="7">Muscle</tissue>
    </source>
</reference>
<dbReference type="InterPro" id="IPR018097">
    <property type="entry name" value="EGF_Ca-bd_CS"/>
</dbReference>
<proteinExistence type="predicted"/>
<keyword evidence="2" id="KW-0245">EGF-like domain</keyword>
<feature type="compositionally biased region" description="Basic and acidic residues" evidence="3">
    <location>
        <begin position="1018"/>
        <end position="1032"/>
    </location>
</feature>
<evidence type="ECO:0000256" key="1">
    <source>
        <dbReference type="ARBA" id="ARBA00023157"/>
    </source>
</evidence>
<dbReference type="GO" id="GO:0048513">
    <property type="term" value="P:animal organ development"/>
    <property type="evidence" value="ECO:0007669"/>
    <property type="project" value="UniProtKB-ARBA"/>
</dbReference>
<evidence type="ECO:0000259" key="6">
    <source>
        <dbReference type="PROSITE" id="PS50026"/>
    </source>
</evidence>
<feature type="compositionally biased region" description="Polar residues" evidence="3">
    <location>
        <begin position="1037"/>
        <end position="1048"/>
    </location>
</feature>
<keyword evidence="1 2" id="KW-1015">Disulfide bond</keyword>
<dbReference type="InterPro" id="IPR000152">
    <property type="entry name" value="EGF-type_Asp/Asn_hydroxyl_site"/>
</dbReference>
<dbReference type="SMART" id="SM00179">
    <property type="entry name" value="EGF_CA"/>
    <property type="match status" value="2"/>
</dbReference>
<dbReference type="InterPro" id="IPR013320">
    <property type="entry name" value="ConA-like_dom_sf"/>
</dbReference>
<dbReference type="PROSITE" id="PS50026">
    <property type="entry name" value="EGF_3"/>
    <property type="match status" value="3"/>
</dbReference>
<dbReference type="CDD" id="cd00054">
    <property type="entry name" value="EGF_CA"/>
    <property type="match status" value="2"/>
</dbReference>
<feature type="domain" description="EGF-like" evidence="6">
    <location>
        <begin position="84"/>
        <end position="121"/>
    </location>
</feature>
<dbReference type="EMBL" id="QCYY01001716">
    <property type="protein sequence ID" value="ROT75899.1"/>
    <property type="molecule type" value="Genomic_DNA"/>
</dbReference>
<dbReference type="PANTHER" id="PTHR15036:SF85">
    <property type="entry name" value="SP2353, ISOFORM A"/>
    <property type="match status" value="1"/>
</dbReference>
<feature type="region of interest" description="Disordered" evidence="3">
    <location>
        <begin position="60"/>
        <end position="83"/>
    </location>
</feature>
<evidence type="ECO:0000256" key="2">
    <source>
        <dbReference type="PROSITE-ProRule" id="PRU00076"/>
    </source>
</evidence>
<dbReference type="OrthoDB" id="6381129at2759"/>
<feature type="domain" description="EGF-like" evidence="6">
    <location>
        <begin position="324"/>
        <end position="362"/>
    </location>
</feature>
<feature type="domain" description="Laminin G" evidence="5">
    <location>
        <begin position="122"/>
        <end position="321"/>
    </location>
</feature>
<evidence type="ECO:0008006" key="9">
    <source>
        <dbReference type="Google" id="ProtNLM"/>
    </source>
</evidence>
<dbReference type="SMART" id="SM00181">
    <property type="entry name" value="EGF"/>
    <property type="match status" value="4"/>
</dbReference>
<keyword evidence="4" id="KW-1133">Transmembrane helix</keyword>
<keyword evidence="4" id="KW-0472">Membrane</keyword>
<dbReference type="PANTHER" id="PTHR15036">
    <property type="entry name" value="PIKACHURIN-LIKE PROTEIN"/>
    <property type="match status" value="1"/>
</dbReference>
<feature type="transmembrane region" description="Helical" evidence="4">
    <location>
        <begin position="716"/>
        <end position="737"/>
    </location>
</feature>
<dbReference type="GO" id="GO:0016020">
    <property type="term" value="C:membrane"/>
    <property type="evidence" value="ECO:0007669"/>
    <property type="project" value="UniProtKB-SubCell"/>
</dbReference>
<comment type="caution">
    <text evidence="2">Lacks conserved residue(s) required for the propagation of feature annotation.</text>
</comment>
<dbReference type="STRING" id="6689.A0A3R7SUN2"/>
<comment type="caution">
    <text evidence="7">The sequence shown here is derived from an EMBL/GenBank/DDBJ whole genome shotgun (WGS) entry which is preliminary data.</text>
</comment>
<evidence type="ECO:0000313" key="8">
    <source>
        <dbReference type="Proteomes" id="UP000283509"/>
    </source>
</evidence>
<dbReference type="PROSITE" id="PS50025">
    <property type="entry name" value="LAM_G_DOMAIN"/>
    <property type="match status" value="2"/>
</dbReference>